<comment type="similarity">
    <text evidence="2">Belongs to the OXA1/ALB3/YidC family.</text>
</comment>
<dbReference type="PANTHER" id="PTHR12428">
    <property type="entry name" value="OXA1"/>
    <property type="match status" value="1"/>
</dbReference>
<keyword evidence="5 6" id="KW-0472">Membrane</keyword>
<reference evidence="7 8" key="1">
    <citation type="journal article" date="2020" name="ISME J.">
        <title>Uncovering the hidden diversity of litter-decomposition mechanisms in mushroom-forming fungi.</title>
        <authorList>
            <person name="Floudas D."/>
            <person name="Bentzer J."/>
            <person name="Ahren D."/>
            <person name="Johansson T."/>
            <person name="Persson P."/>
            <person name="Tunlid A."/>
        </authorList>
    </citation>
    <scope>NUCLEOTIDE SEQUENCE [LARGE SCALE GENOMIC DNA]</scope>
    <source>
        <strain evidence="7 8">CBS 406.79</strain>
    </source>
</reference>
<name>A0A8H5HWZ3_9AGAR</name>
<evidence type="ECO:0000313" key="8">
    <source>
        <dbReference type="Proteomes" id="UP000518752"/>
    </source>
</evidence>
<dbReference type="AlphaFoldDB" id="A0A8H5HWZ3"/>
<accession>A0A8H5HWZ3</accession>
<dbReference type="InterPro" id="IPR001708">
    <property type="entry name" value="YidC/ALB3/OXA1/COX18"/>
</dbReference>
<comment type="caution">
    <text evidence="7">The sequence shown here is derived from an EMBL/GenBank/DDBJ whole genome shotgun (WGS) entry which is preliminary data.</text>
</comment>
<gene>
    <name evidence="7" type="ORF">D9757_002707</name>
</gene>
<evidence type="ECO:0000256" key="2">
    <source>
        <dbReference type="ARBA" id="ARBA00009877"/>
    </source>
</evidence>
<dbReference type="OrthoDB" id="2436667at2759"/>
<evidence type="ECO:0000256" key="6">
    <source>
        <dbReference type="SAM" id="Phobius"/>
    </source>
</evidence>
<dbReference type="EMBL" id="JAACJN010000014">
    <property type="protein sequence ID" value="KAF5390705.1"/>
    <property type="molecule type" value="Genomic_DNA"/>
</dbReference>
<comment type="subcellular location">
    <subcellularLocation>
        <location evidence="1">Membrane</location>
        <topology evidence="1">Multi-pass membrane protein</topology>
    </subcellularLocation>
</comment>
<evidence type="ECO:0000256" key="4">
    <source>
        <dbReference type="ARBA" id="ARBA00022989"/>
    </source>
</evidence>
<keyword evidence="3 6" id="KW-0812">Transmembrane</keyword>
<keyword evidence="4 6" id="KW-1133">Transmembrane helix</keyword>
<proteinExistence type="inferred from homology"/>
<sequence length="261" mass="29299">MLFARSLARRPHHARHFTQYANQAFLDLAIALPYAPHWPAYSATIILVTVAARVVVLPAVFWSTRRQLRYERHVLPVLGQLKPVIMHEEAILMQKEGLLADKEKRAKIHAQRCRDILKAKRKELASIHSCSPVTTALIPIVPQVPLFVAMTMMFARLAADPTCPFDSESFLTLTTLNHPDPTFTLPVILGLVTMANVESSQWVLNPEEKAALKESEKQMAANVEKSGDKWTKAKLNLRSKLKDSMRILSILRIGLASIAPE</sequence>
<evidence type="ECO:0000256" key="5">
    <source>
        <dbReference type="ARBA" id="ARBA00023136"/>
    </source>
</evidence>
<protein>
    <submittedName>
        <fullName evidence="7">Uncharacterized protein</fullName>
    </submittedName>
</protein>
<organism evidence="7 8">
    <name type="scientific">Collybiopsis confluens</name>
    <dbReference type="NCBI Taxonomy" id="2823264"/>
    <lineage>
        <taxon>Eukaryota</taxon>
        <taxon>Fungi</taxon>
        <taxon>Dikarya</taxon>
        <taxon>Basidiomycota</taxon>
        <taxon>Agaricomycotina</taxon>
        <taxon>Agaricomycetes</taxon>
        <taxon>Agaricomycetidae</taxon>
        <taxon>Agaricales</taxon>
        <taxon>Marasmiineae</taxon>
        <taxon>Omphalotaceae</taxon>
        <taxon>Collybiopsis</taxon>
    </lineage>
</organism>
<feature type="transmembrane region" description="Helical" evidence="6">
    <location>
        <begin position="40"/>
        <end position="62"/>
    </location>
</feature>
<dbReference type="GO" id="GO:0033617">
    <property type="term" value="P:mitochondrial respiratory chain complex IV assembly"/>
    <property type="evidence" value="ECO:0007669"/>
    <property type="project" value="TreeGrafter"/>
</dbReference>
<dbReference type="GO" id="GO:0032977">
    <property type="term" value="F:membrane insertase activity"/>
    <property type="evidence" value="ECO:0007669"/>
    <property type="project" value="InterPro"/>
</dbReference>
<evidence type="ECO:0000256" key="3">
    <source>
        <dbReference type="ARBA" id="ARBA00022692"/>
    </source>
</evidence>
<dbReference type="PANTHER" id="PTHR12428:SF65">
    <property type="entry name" value="CYTOCHROME C OXIDASE ASSEMBLY PROTEIN COX18, MITOCHONDRIAL"/>
    <property type="match status" value="1"/>
</dbReference>
<dbReference type="GO" id="GO:0032979">
    <property type="term" value="P:protein insertion into mitochondrial inner membrane from matrix"/>
    <property type="evidence" value="ECO:0007669"/>
    <property type="project" value="TreeGrafter"/>
</dbReference>
<evidence type="ECO:0000256" key="1">
    <source>
        <dbReference type="ARBA" id="ARBA00004141"/>
    </source>
</evidence>
<dbReference type="GO" id="GO:0005743">
    <property type="term" value="C:mitochondrial inner membrane"/>
    <property type="evidence" value="ECO:0007669"/>
    <property type="project" value="TreeGrafter"/>
</dbReference>
<evidence type="ECO:0000313" key="7">
    <source>
        <dbReference type="EMBL" id="KAF5390705.1"/>
    </source>
</evidence>
<keyword evidence="8" id="KW-1185">Reference proteome</keyword>
<dbReference type="Proteomes" id="UP000518752">
    <property type="component" value="Unassembled WGS sequence"/>
</dbReference>